<name>A0A365L0P0_9BACL</name>
<reference evidence="2 3" key="1">
    <citation type="submission" date="2018-06" db="EMBL/GenBank/DDBJ databases">
        <title>The draft genome sequences of strains SCU63 and S1.</title>
        <authorList>
            <person name="Gan L."/>
        </authorList>
    </citation>
    <scope>NUCLEOTIDE SEQUENCE [LARGE SCALE GENOMIC DNA]</scope>
    <source>
        <strain evidence="2 3">SCU63</strain>
    </source>
</reference>
<dbReference type="Proteomes" id="UP000251002">
    <property type="component" value="Unassembled WGS sequence"/>
</dbReference>
<dbReference type="EMBL" id="QLZR01000002">
    <property type="protein sequence ID" value="RAZ78994.1"/>
    <property type="molecule type" value="Genomic_DNA"/>
</dbReference>
<sequence length="108" mass="11982">MTINNKAILKNNDWVKGISRHGEMIIGFVDSMSLEQEAVHVVVAESDNEELIGKTIPMHFTQVEVIPTAATKNAGELEFLIDLALATGDKDWFEELSAELNEKKQAVN</sequence>
<accession>A0A365L0P0</accession>
<comment type="caution">
    <text evidence="2">The sequence shown here is derived from an EMBL/GenBank/DDBJ whole genome shotgun (WGS) entry which is preliminary data.</text>
</comment>
<gene>
    <name evidence="2" type="ORF">DP120_05085</name>
</gene>
<dbReference type="RefSeq" id="WP_112222505.1">
    <property type="nucleotide sequence ID" value="NZ_CP196859.1"/>
</dbReference>
<evidence type="ECO:0000313" key="2">
    <source>
        <dbReference type="EMBL" id="RAZ78994.1"/>
    </source>
</evidence>
<evidence type="ECO:0000313" key="3">
    <source>
        <dbReference type="Proteomes" id="UP000251002"/>
    </source>
</evidence>
<protein>
    <submittedName>
        <fullName evidence="2">Group-specific protein</fullName>
    </submittedName>
</protein>
<dbReference type="Pfam" id="PF08858">
    <property type="entry name" value="IDEAL"/>
    <property type="match status" value="1"/>
</dbReference>
<dbReference type="InterPro" id="IPR014957">
    <property type="entry name" value="IDEAL_dom"/>
</dbReference>
<dbReference type="AlphaFoldDB" id="A0A365L0P0"/>
<evidence type="ECO:0000259" key="1">
    <source>
        <dbReference type="SMART" id="SM00914"/>
    </source>
</evidence>
<proteinExistence type="predicted"/>
<keyword evidence="3" id="KW-1185">Reference proteome</keyword>
<organism evidence="2 3">
    <name type="scientific">Planococcus halotolerans</name>
    <dbReference type="NCBI Taxonomy" id="2233542"/>
    <lineage>
        <taxon>Bacteria</taxon>
        <taxon>Bacillati</taxon>
        <taxon>Bacillota</taxon>
        <taxon>Bacilli</taxon>
        <taxon>Bacillales</taxon>
        <taxon>Caryophanaceae</taxon>
        <taxon>Planococcus</taxon>
    </lineage>
</organism>
<feature type="domain" description="IDEAL" evidence="1">
    <location>
        <begin position="65"/>
        <end position="100"/>
    </location>
</feature>
<dbReference type="SMART" id="SM00914">
    <property type="entry name" value="IDEAL"/>
    <property type="match status" value="1"/>
</dbReference>